<evidence type="ECO:0000256" key="5">
    <source>
        <dbReference type="ARBA" id="ARBA00019685"/>
    </source>
</evidence>
<proteinExistence type="inferred from homology"/>
<accession>A0ABM3QPL5</accession>
<evidence type="ECO:0000256" key="4">
    <source>
        <dbReference type="ARBA" id="ARBA00013208"/>
    </source>
</evidence>
<dbReference type="SUPFAM" id="SSF51306">
    <property type="entry name" value="LexA/Signal peptidase"/>
    <property type="match status" value="1"/>
</dbReference>
<gene>
    <name evidence="14" type="primary">LOC110779690</name>
</gene>
<reference evidence="13" key="1">
    <citation type="journal article" date="2021" name="Nat. Commun.">
        <title>Genomic analyses provide insights into spinach domestication and the genetic basis of agronomic traits.</title>
        <authorList>
            <person name="Cai X."/>
            <person name="Sun X."/>
            <person name="Xu C."/>
            <person name="Sun H."/>
            <person name="Wang X."/>
            <person name="Ge C."/>
            <person name="Zhang Z."/>
            <person name="Wang Q."/>
            <person name="Fei Z."/>
            <person name="Jiao C."/>
            <person name="Wang Q."/>
        </authorList>
    </citation>
    <scope>NUCLEOTIDE SEQUENCE [LARGE SCALE GENOMIC DNA]</scope>
    <source>
        <strain evidence="13">cv. Varoflay</strain>
    </source>
</reference>
<evidence type="ECO:0000256" key="10">
    <source>
        <dbReference type="ARBA" id="ARBA00023136"/>
    </source>
</evidence>
<comment type="similarity">
    <text evidence="3">Belongs to the peptidase S26B family.</text>
</comment>
<evidence type="ECO:0000256" key="11">
    <source>
        <dbReference type="ARBA" id="ARBA00045533"/>
    </source>
</evidence>
<dbReference type="InterPro" id="IPR001733">
    <property type="entry name" value="Peptidase_S26B"/>
</dbReference>
<evidence type="ECO:0000313" key="14">
    <source>
        <dbReference type="RefSeq" id="XP_056685312.1"/>
    </source>
</evidence>
<evidence type="ECO:0000313" key="13">
    <source>
        <dbReference type="Proteomes" id="UP000813463"/>
    </source>
</evidence>
<comment type="subcellular location">
    <subcellularLocation>
        <location evidence="2">Endoplasmic reticulum membrane</location>
        <topology evidence="2">Single-pass type II membrane protein</topology>
    </subcellularLocation>
</comment>
<dbReference type="CDD" id="cd06530">
    <property type="entry name" value="S26_SPase_I"/>
    <property type="match status" value="1"/>
</dbReference>
<dbReference type="PRINTS" id="PR00728">
    <property type="entry name" value="SIGNALPTASE"/>
</dbReference>
<protein>
    <recommendedName>
        <fullName evidence="5">Signal peptidase complex catalytic subunit SEC11</fullName>
        <ecNumber evidence="4">3.4.21.89</ecNumber>
    </recommendedName>
    <alternativeName>
        <fullName evidence="6">Signal peptidase complex catalytic subunit sec11</fullName>
    </alternativeName>
</protein>
<dbReference type="PROSITE" id="PS00761">
    <property type="entry name" value="SPASE_I_3"/>
    <property type="match status" value="1"/>
</dbReference>
<evidence type="ECO:0000256" key="2">
    <source>
        <dbReference type="ARBA" id="ARBA00004648"/>
    </source>
</evidence>
<dbReference type="InterPro" id="IPR019533">
    <property type="entry name" value="Peptidase_S26"/>
</dbReference>
<organism evidence="13 14">
    <name type="scientific">Spinacia oleracea</name>
    <name type="common">Spinach</name>
    <dbReference type="NCBI Taxonomy" id="3562"/>
    <lineage>
        <taxon>Eukaryota</taxon>
        <taxon>Viridiplantae</taxon>
        <taxon>Streptophyta</taxon>
        <taxon>Embryophyta</taxon>
        <taxon>Tracheophyta</taxon>
        <taxon>Spermatophyta</taxon>
        <taxon>Magnoliopsida</taxon>
        <taxon>eudicotyledons</taxon>
        <taxon>Gunneridae</taxon>
        <taxon>Pentapetalae</taxon>
        <taxon>Caryophyllales</taxon>
        <taxon>Chenopodiaceae</taxon>
        <taxon>Chenopodioideae</taxon>
        <taxon>Anserineae</taxon>
        <taxon>Spinacia</taxon>
    </lineage>
</organism>
<sequence>MAWVRDQIEGVTSIKMRQLMIQIGMAVTMALMLLKGLMWYTECESPLTVVLSGSMEPGFKRGDILLSHNRKDDPIRVGEIVLYKIGNHKIPIVHRVIEVHYERIEDTGGRGYEGVVKILTKGDNNQVDDRGLYGGQHWLQRHHIIGRVQLIVPYVGWVTLIFTEYPITFGRWLSTRKTRID</sequence>
<evidence type="ECO:0000256" key="3">
    <source>
        <dbReference type="ARBA" id="ARBA00011035"/>
    </source>
</evidence>
<comment type="catalytic activity">
    <reaction evidence="1">
        <text>Cleavage of hydrophobic, N-terminal signal or leader sequences from secreted and periplasmic proteins.</text>
        <dbReference type="EC" id="3.4.21.89"/>
    </reaction>
</comment>
<evidence type="ECO:0000256" key="7">
    <source>
        <dbReference type="ARBA" id="ARBA00022692"/>
    </source>
</evidence>
<keyword evidence="13" id="KW-1185">Reference proteome</keyword>
<dbReference type="EC" id="3.4.21.89" evidence="4"/>
<evidence type="ECO:0000256" key="9">
    <source>
        <dbReference type="ARBA" id="ARBA00022989"/>
    </source>
</evidence>
<reference evidence="14" key="2">
    <citation type="submission" date="2025-08" db="UniProtKB">
        <authorList>
            <consortium name="RefSeq"/>
        </authorList>
    </citation>
    <scope>IDENTIFICATION</scope>
    <source>
        <tissue evidence="14">Leaf</tissue>
    </source>
</reference>
<comment type="function">
    <text evidence="11">Catalytic component of the signal peptidase complex (SPC) which catalyzes the cleavage of N-terminal signal sequences from nascent proteins as they are translocated into the lumen of the endoplasmic reticulum. Specifically cleaves N-terminal signal peptides that contain a hydrophobic alpha-helix (h-region) shorter than 18-20 amino acids.</text>
</comment>
<feature type="transmembrane region" description="Helical" evidence="12">
    <location>
        <begin position="21"/>
        <end position="40"/>
    </location>
</feature>
<dbReference type="PANTHER" id="PTHR10806:SF6">
    <property type="entry name" value="SIGNAL PEPTIDASE COMPLEX CATALYTIC SUBUNIT SEC11"/>
    <property type="match status" value="1"/>
</dbReference>
<keyword evidence="7 12" id="KW-0812">Transmembrane</keyword>
<evidence type="ECO:0000256" key="6">
    <source>
        <dbReference type="ARBA" id="ARBA00021755"/>
    </source>
</evidence>
<evidence type="ECO:0000256" key="8">
    <source>
        <dbReference type="ARBA" id="ARBA00022801"/>
    </source>
</evidence>
<keyword evidence="10 12" id="KW-0472">Membrane</keyword>
<dbReference type="Proteomes" id="UP000813463">
    <property type="component" value="Chromosome 5"/>
</dbReference>
<dbReference type="PANTHER" id="PTHR10806">
    <property type="entry name" value="SIGNAL PEPTIDASE COMPLEX CATALYTIC SUBUNIT SEC11"/>
    <property type="match status" value="1"/>
</dbReference>
<dbReference type="InterPro" id="IPR036286">
    <property type="entry name" value="LexA/Signal_pep-like_sf"/>
</dbReference>
<evidence type="ECO:0000256" key="12">
    <source>
        <dbReference type="SAM" id="Phobius"/>
    </source>
</evidence>
<keyword evidence="8" id="KW-0378">Hydrolase</keyword>
<dbReference type="InterPro" id="IPR019758">
    <property type="entry name" value="Pept_S26A_signal_pept_1_CS"/>
</dbReference>
<evidence type="ECO:0000256" key="1">
    <source>
        <dbReference type="ARBA" id="ARBA00000677"/>
    </source>
</evidence>
<dbReference type="GeneID" id="110779690"/>
<dbReference type="Gene3D" id="2.10.109.10">
    <property type="entry name" value="Umud Fragment, subunit A"/>
    <property type="match status" value="1"/>
</dbReference>
<dbReference type="RefSeq" id="XP_056685312.1">
    <property type="nucleotide sequence ID" value="XM_056829334.1"/>
</dbReference>
<keyword evidence="9 12" id="KW-1133">Transmembrane helix</keyword>
<name>A0ABM3QPL5_SPIOL</name>
<dbReference type="NCBIfam" id="TIGR02228">
    <property type="entry name" value="sigpep_I_arch"/>
    <property type="match status" value="1"/>
</dbReference>